<evidence type="ECO:0000313" key="6">
    <source>
        <dbReference type="Proteomes" id="UP000282654"/>
    </source>
</evidence>
<comment type="caution">
    <text evidence="5">The sequence shown here is derived from an EMBL/GenBank/DDBJ whole genome shotgun (WGS) entry which is preliminary data.</text>
</comment>
<evidence type="ECO:0000256" key="2">
    <source>
        <dbReference type="ARBA" id="ARBA00022679"/>
    </source>
</evidence>
<dbReference type="OrthoDB" id="9795068at2"/>
<dbReference type="Pfam" id="PF00534">
    <property type="entry name" value="Glycos_transf_1"/>
    <property type="match status" value="1"/>
</dbReference>
<feature type="domain" description="Glycosyl transferase family 1" evidence="3">
    <location>
        <begin position="163"/>
        <end position="329"/>
    </location>
</feature>
<protein>
    <submittedName>
        <fullName evidence="5">Glycosyltransferase involved in cell wall biosynthesis</fullName>
    </submittedName>
</protein>
<accession>A0A3N5AP67</accession>
<name>A0A3N5AP67_9THEO</name>
<evidence type="ECO:0000256" key="1">
    <source>
        <dbReference type="ARBA" id="ARBA00022676"/>
    </source>
</evidence>
<evidence type="ECO:0000259" key="4">
    <source>
        <dbReference type="Pfam" id="PF13439"/>
    </source>
</evidence>
<feature type="domain" description="Glycosyltransferase subfamily 4-like N-terminal" evidence="4">
    <location>
        <begin position="21"/>
        <end position="157"/>
    </location>
</feature>
<sequence>MRLLLFNLATDADDPILGFTTRWIQALAKRVASVDVITMRAGRIEVPGNVRVYSAGKEKGYSEPHRILEFYRHLFRILRERRIDACFSHMIPEFTILAAPVLKAKGVPIVTWYAHPALTWKLKLAHHLSDRMVASLAKAYPYKQDKLTVVGQGIDTDLFAPDGTPPEEPPIILCAGRLSPVKDHPTLLKAAALLRDRWGQPFRVVIVGGPAGAAGEAYARSLRDLAQGLELQDVVHFEPPVPMTALPPWYRRCTLQVNLTPTGSGDKVVLEAMSCGRPCLVANEGFRETLGEYADRLLFRCGDPEDLAAKLHKLLQMEAAELVQMGNYLRNNVIRLHSLEGLAGRLTELFKQLSARRKATF</sequence>
<dbReference type="GO" id="GO:0016757">
    <property type="term" value="F:glycosyltransferase activity"/>
    <property type="evidence" value="ECO:0007669"/>
    <property type="project" value="UniProtKB-KW"/>
</dbReference>
<dbReference type="PANTHER" id="PTHR12526:SF510">
    <property type="entry name" value="D-INOSITOL 3-PHOSPHATE GLYCOSYLTRANSFERASE"/>
    <property type="match status" value="1"/>
</dbReference>
<dbReference type="SUPFAM" id="SSF53756">
    <property type="entry name" value="UDP-Glycosyltransferase/glycogen phosphorylase"/>
    <property type="match status" value="1"/>
</dbReference>
<proteinExistence type="predicted"/>
<dbReference type="CDD" id="cd03801">
    <property type="entry name" value="GT4_PimA-like"/>
    <property type="match status" value="1"/>
</dbReference>
<organism evidence="5 6">
    <name type="scientific">Thermodesulfitimonas autotrophica</name>
    <dbReference type="NCBI Taxonomy" id="1894989"/>
    <lineage>
        <taxon>Bacteria</taxon>
        <taxon>Bacillati</taxon>
        <taxon>Bacillota</taxon>
        <taxon>Clostridia</taxon>
        <taxon>Thermoanaerobacterales</taxon>
        <taxon>Thermoanaerobacteraceae</taxon>
        <taxon>Thermodesulfitimonas</taxon>
    </lineage>
</organism>
<dbReference type="Proteomes" id="UP000282654">
    <property type="component" value="Unassembled WGS sequence"/>
</dbReference>
<dbReference type="AlphaFoldDB" id="A0A3N5AP67"/>
<keyword evidence="6" id="KW-1185">Reference proteome</keyword>
<dbReference type="InterPro" id="IPR001296">
    <property type="entry name" value="Glyco_trans_1"/>
</dbReference>
<evidence type="ECO:0000259" key="3">
    <source>
        <dbReference type="Pfam" id="PF00534"/>
    </source>
</evidence>
<keyword evidence="1" id="KW-0328">Glycosyltransferase</keyword>
<gene>
    <name evidence="5" type="ORF">EDD75_1286</name>
</gene>
<dbReference type="PANTHER" id="PTHR12526">
    <property type="entry name" value="GLYCOSYLTRANSFERASE"/>
    <property type="match status" value="1"/>
</dbReference>
<keyword evidence="2 5" id="KW-0808">Transferase</keyword>
<evidence type="ECO:0000313" key="5">
    <source>
        <dbReference type="EMBL" id="RPF47016.1"/>
    </source>
</evidence>
<dbReference type="EMBL" id="RKRE01000002">
    <property type="protein sequence ID" value="RPF47016.1"/>
    <property type="molecule type" value="Genomic_DNA"/>
</dbReference>
<dbReference type="Pfam" id="PF13439">
    <property type="entry name" value="Glyco_transf_4"/>
    <property type="match status" value="1"/>
</dbReference>
<dbReference type="RefSeq" id="WP_123929669.1">
    <property type="nucleotide sequence ID" value="NZ_RKRE01000002.1"/>
</dbReference>
<dbReference type="InterPro" id="IPR028098">
    <property type="entry name" value="Glyco_trans_4-like_N"/>
</dbReference>
<dbReference type="Gene3D" id="3.40.50.2000">
    <property type="entry name" value="Glycogen Phosphorylase B"/>
    <property type="match status" value="2"/>
</dbReference>
<reference evidence="5 6" key="1">
    <citation type="submission" date="2018-11" db="EMBL/GenBank/DDBJ databases">
        <title>Genomic Encyclopedia of Type Strains, Phase IV (KMG-IV): sequencing the most valuable type-strain genomes for metagenomic binning, comparative biology and taxonomic classification.</title>
        <authorList>
            <person name="Goeker M."/>
        </authorList>
    </citation>
    <scope>NUCLEOTIDE SEQUENCE [LARGE SCALE GENOMIC DNA]</scope>
    <source>
        <strain evidence="5 6">DSM 102936</strain>
    </source>
</reference>